<reference evidence="2 3" key="1">
    <citation type="submission" date="2016-10" db="EMBL/GenBank/DDBJ databases">
        <authorList>
            <person name="de Groot N.N."/>
        </authorList>
    </citation>
    <scope>NUCLEOTIDE SEQUENCE [LARGE SCALE GENOMIC DNA]</scope>
    <source>
        <strain evidence="2 3">GAS522</strain>
    </source>
</reference>
<gene>
    <name evidence="2" type="ORF">SAMN05444171_0960</name>
</gene>
<organism evidence="2 3">
    <name type="scientific">Bradyrhizobium lablabi</name>
    <dbReference type="NCBI Taxonomy" id="722472"/>
    <lineage>
        <taxon>Bacteria</taxon>
        <taxon>Pseudomonadati</taxon>
        <taxon>Pseudomonadota</taxon>
        <taxon>Alphaproteobacteria</taxon>
        <taxon>Hyphomicrobiales</taxon>
        <taxon>Nitrobacteraceae</taxon>
        <taxon>Bradyrhizobium</taxon>
    </lineage>
</organism>
<proteinExistence type="predicted"/>
<dbReference type="Pfam" id="PF03435">
    <property type="entry name" value="Sacchrp_dh_NADP"/>
    <property type="match status" value="1"/>
</dbReference>
<accession>A0A1H4QVV7</accession>
<dbReference type="SUPFAM" id="SSF51735">
    <property type="entry name" value="NAD(P)-binding Rossmann-fold domains"/>
    <property type="match status" value="1"/>
</dbReference>
<dbReference type="Proteomes" id="UP000183208">
    <property type="component" value="Unassembled WGS sequence"/>
</dbReference>
<sequence length="391" mass="42236">MGRVAIKTLLGTRTFGSITIADRALEAARQFAYELGDPRVKVIGLDVNDAADLDAALQGADVVISTVGPYYRFGTIVLKAAITNRTHYLDICDDWQPTVDLLALDDEARAAGITAIIGAGASPGISNLLAVKAAAELDRVDTLHTVWGTGKRSADDDVAENSAVLHHFLAMLIGHIRVHREGALVDVRPLQRLRIDYPGIGRVPVHTIGHPEPISLPRHFPTLRHSVNAMDMPRGIISVLRSMTRRIEEKSIPFDDAVAYLGKVFAQSDTLGFGAALKEAARFTWGAGVEIITRKKYLPMLSAYAEGTLHGQRVRVGVSMRGEIPGGMASATCIPTAIMAEMLMAGEVDRRGAFAPEAGVDPDRFFRRLTPFTTMPALEGSLLRTVRAEAV</sequence>
<feature type="domain" description="Saccharopine dehydrogenase NADP binding" evidence="1">
    <location>
        <begin position="2"/>
        <end position="116"/>
    </location>
</feature>
<name>A0A1H4QVV7_9BRAD</name>
<dbReference type="Gene3D" id="3.30.360.10">
    <property type="entry name" value="Dihydrodipicolinate Reductase, domain 2"/>
    <property type="match status" value="1"/>
</dbReference>
<protein>
    <submittedName>
        <fullName evidence="2">Saccharopine dehydrogenase, NADP-dependent</fullName>
    </submittedName>
</protein>
<dbReference type="InterPro" id="IPR005097">
    <property type="entry name" value="Sacchrp_dh_NADP-bd"/>
</dbReference>
<dbReference type="AlphaFoldDB" id="A0A1H4QVV7"/>
<dbReference type="PANTHER" id="PTHR43796">
    <property type="entry name" value="CARBOXYNORSPERMIDINE SYNTHASE"/>
    <property type="match status" value="1"/>
</dbReference>
<dbReference type="Gene3D" id="3.40.50.720">
    <property type="entry name" value="NAD(P)-binding Rossmann-like Domain"/>
    <property type="match status" value="2"/>
</dbReference>
<evidence type="ECO:0000313" key="3">
    <source>
        <dbReference type="Proteomes" id="UP000183208"/>
    </source>
</evidence>
<dbReference type="EMBL" id="FNTI01000001">
    <property type="protein sequence ID" value="SEC23783.1"/>
    <property type="molecule type" value="Genomic_DNA"/>
</dbReference>
<evidence type="ECO:0000259" key="1">
    <source>
        <dbReference type="Pfam" id="PF03435"/>
    </source>
</evidence>
<evidence type="ECO:0000313" key="2">
    <source>
        <dbReference type="EMBL" id="SEC23783.1"/>
    </source>
</evidence>
<dbReference type="InterPro" id="IPR036291">
    <property type="entry name" value="NAD(P)-bd_dom_sf"/>
</dbReference>
<dbReference type="PANTHER" id="PTHR43796:SF2">
    <property type="entry name" value="CARBOXYNORSPERMIDINE SYNTHASE"/>
    <property type="match status" value="1"/>
</dbReference>